<dbReference type="Proteomes" id="UP000243975">
    <property type="component" value="Unassembled WGS sequence"/>
</dbReference>
<dbReference type="CDD" id="cd22160">
    <property type="entry name" value="F-box_AtFBL13-like"/>
    <property type="match status" value="1"/>
</dbReference>
<feature type="domain" description="F-box" evidence="2">
    <location>
        <begin position="14"/>
        <end position="67"/>
    </location>
</feature>
<dbReference type="PANTHER" id="PTHR34223:SF101">
    <property type="entry name" value="F-BOX DOMAIN-CONTAINING PROTEIN"/>
    <property type="match status" value="1"/>
</dbReference>
<dbReference type="Gene3D" id="1.20.1280.50">
    <property type="match status" value="1"/>
</dbReference>
<dbReference type="Gramene" id="KVH95631">
    <property type="protein sequence ID" value="KVH95631"/>
    <property type="gene ID" value="Ccrd_002343"/>
</dbReference>
<evidence type="ECO:0000259" key="2">
    <source>
        <dbReference type="PROSITE" id="PS50181"/>
    </source>
</evidence>
<dbReference type="InterPro" id="IPR001810">
    <property type="entry name" value="F-box_dom"/>
</dbReference>
<feature type="coiled-coil region" evidence="1">
    <location>
        <begin position="428"/>
        <end position="455"/>
    </location>
</feature>
<comment type="caution">
    <text evidence="3">The sequence shown here is derived from an EMBL/GenBank/DDBJ whole genome shotgun (WGS) entry which is preliminary data.</text>
</comment>
<dbReference type="Gene3D" id="3.80.10.10">
    <property type="entry name" value="Ribonuclease Inhibitor"/>
    <property type="match status" value="1"/>
</dbReference>
<keyword evidence="1" id="KW-0175">Coiled coil</keyword>
<dbReference type="SMART" id="SM00256">
    <property type="entry name" value="FBOX"/>
    <property type="match status" value="1"/>
</dbReference>
<gene>
    <name evidence="3" type="ORF">Ccrd_002343</name>
</gene>
<organism evidence="3 4">
    <name type="scientific">Cynara cardunculus var. scolymus</name>
    <name type="common">Globe artichoke</name>
    <name type="synonym">Cynara scolymus</name>
    <dbReference type="NCBI Taxonomy" id="59895"/>
    <lineage>
        <taxon>Eukaryota</taxon>
        <taxon>Viridiplantae</taxon>
        <taxon>Streptophyta</taxon>
        <taxon>Embryophyta</taxon>
        <taxon>Tracheophyta</taxon>
        <taxon>Spermatophyta</taxon>
        <taxon>Magnoliopsida</taxon>
        <taxon>eudicotyledons</taxon>
        <taxon>Gunneridae</taxon>
        <taxon>Pentapetalae</taxon>
        <taxon>asterids</taxon>
        <taxon>campanulids</taxon>
        <taxon>Asterales</taxon>
        <taxon>Asteraceae</taxon>
        <taxon>Carduoideae</taxon>
        <taxon>Cardueae</taxon>
        <taxon>Carduinae</taxon>
        <taxon>Cynara</taxon>
    </lineage>
</organism>
<dbReference type="OMA" id="SATFIME"/>
<protein>
    <submittedName>
        <fullName evidence="3">F-box domain, cyclin-like protein</fullName>
    </submittedName>
</protein>
<dbReference type="Pfam" id="PF00646">
    <property type="entry name" value="F-box"/>
    <property type="match status" value="1"/>
</dbReference>
<proteinExistence type="predicted"/>
<reference evidence="3 4" key="1">
    <citation type="journal article" date="2016" name="Sci. Rep.">
        <title>The genome sequence of the outbreeding globe artichoke constructed de novo incorporating a phase-aware low-pass sequencing strategy of F1 progeny.</title>
        <authorList>
            <person name="Scaglione D."/>
            <person name="Reyes-Chin-Wo S."/>
            <person name="Acquadro A."/>
            <person name="Froenicke L."/>
            <person name="Portis E."/>
            <person name="Beitel C."/>
            <person name="Tirone M."/>
            <person name="Mauro R."/>
            <person name="Lo Monaco A."/>
            <person name="Mauromicale G."/>
            <person name="Faccioli P."/>
            <person name="Cattivelli L."/>
            <person name="Rieseberg L."/>
            <person name="Michelmore R."/>
            <person name="Lanteri S."/>
        </authorList>
    </citation>
    <scope>NUCLEOTIDE SEQUENCE [LARGE SCALE GENOMIC DNA]</scope>
    <source>
        <strain evidence="3">2C</strain>
    </source>
</reference>
<dbReference type="Pfam" id="PF24758">
    <property type="entry name" value="LRR_At5g56370"/>
    <property type="match status" value="1"/>
</dbReference>
<dbReference type="EMBL" id="LEKV01004381">
    <property type="protein sequence ID" value="KVH95631.1"/>
    <property type="molecule type" value="Genomic_DNA"/>
</dbReference>
<evidence type="ECO:0000313" key="3">
    <source>
        <dbReference type="EMBL" id="KVH95631.1"/>
    </source>
</evidence>
<dbReference type="AlphaFoldDB" id="A0A103XRN5"/>
<dbReference type="InterPro" id="IPR032675">
    <property type="entry name" value="LRR_dom_sf"/>
</dbReference>
<dbReference type="InterPro" id="IPR053781">
    <property type="entry name" value="F-box_AtFBL13-like"/>
</dbReference>
<sequence length="593" mass="67235">MDFDHENVRPVMNEDRLSSLPNELIHQILSCIDTKSAVQTCLLSSRWKRLWTSVPCLNFASGDFSSLPKFSKFVTHVLSNRNHQIDVTSLNLTFHGAASQFFVGKIADYAFAHNVQELNVVISPKRHHAFPPCLFSSQSLQRFTLKSTYLSPYLLPKTPWDFPALTTLHIQEVVFSGDMTEMSVDLFSKCVNLKNLKLHLFDADRVAVFDIITPKLSNLTLTNSNFNHINVTAPELENLTATNCSIKKLNAPTGLSSLTYSGSSPVQLKEYGFDSLNKVSIHLSIYRSRRPYKEEVARKTINMLHGVHSARFLTLNADVVECISSYPELISHHPSPFSNLICVNVDTSMRKDAHKIKMCTEARNFLLENSPSATFIMELPEAPLTRAMRQKVAWEKRKAKQVEDFESHITELQASLEVVTSHIGVGTKERVSAAFGNLMEELEVLNKQMKKYAEMQMPVNQRKVQLEREARARIEACAGEMQALVNQEKDEVLTIFSKKDLIRSLLQKFPKRQMAEIEARYSRQIEESEAQIEHLFNEHLTSKRFVDDHIKFMSCNIVMFPDLTSINIPLASQPSSSSSPIILTPSTLNNSML</sequence>
<dbReference type="InterPro" id="IPR053197">
    <property type="entry name" value="F-box_SCFL_complex_component"/>
</dbReference>
<dbReference type="STRING" id="59895.A0A103XRN5"/>
<evidence type="ECO:0000256" key="1">
    <source>
        <dbReference type="SAM" id="Coils"/>
    </source>
</evidence>
<dbReference type="InterPro" id="IPR055411">
    <property type="entry name" value="LRR_FXL15/At3g58940/PEG3-like"/>
</dbReference>
<evidence type="ECO:0000313" key="4">
    <source>
        <dbReference type="Proteomes" id="UP000243975"/>
    </source>
</evidence>
<accession>A0A103XRN5</accession>
<dbReference type="InterPro" id="IPR036047">
    <property type="entry name" value="F-box-like_dom_sf"/>
</dbReference>
<dbReference type="SUPFAM" id="SSF81383">
    <property type="entry name" value="F-box domain"/>
    <property type="match status" value="1"/>
</dbReference>
<dbReference type="SUPFAM" id="SSF52047">
    <property type="entry name" value="RNI-like"/>
    <property type="match status" value="1"/>
</dbReference>
<name>A0A103XRN5_CYNCS</name>
<keyword evidence="4" id="KW-1185">Reference proteome</keyword>
<dbReference type="PROSITE" id="PS50181">
    <property type="entry name" value="FBOX"/>
    <property type="match status" value="1"/>
</dbReference>
<dbReference type="PANTHER" id="PTHR34223">
    <property type="entry name" value="OS11G0201299 PROTEIN"/>
    <property type="match status" value="1"/>
</dbReference>